<keyword evidence="14" id="KW-0100">Branched-chain amino acid biosynthesis</keyword>
<dbReference type="EMBL" id="CAJPVI010000017">
    <property type="protein sequence ID" value="CAG2147324.1"/>
    <property type="molecule type" value="Genomic_DNA"/>
</dbReference>
<comment type="subunit">
    <text evidence="5">Heterodimer of LeuC and LeuD.</text>
</comment>
<dbReference type="EC" id="4.2.1.33" evidence="6"/>
<dbReference type="PROSITE" id="PS01244">
    <property type="entry name" value="ACONITASE_2"/>
    <property type="match status" value="1"/>
</dbReference>
<dbReference type="InterPro" id="IPR015931">
    <property type="entry name" value="Acnase/IPM_dHydase_lsu_aba_1/3"/>
</dbReference>
<evidence type="ECO:0000259" key="15">
    <source>
        <dbReference type="Pfam" id="PF00330"/>
    </source>
</evidence>
<evidence type="ECO:0000256" key="14">
    <source>
        <dbReference type="ARBA" id="ARBA00023304"/>
    </source>
</evidence>
<keyword evidence="12" id="KW-0411">Iron-sulfur</keyword>
<dbReference type="GO" id="GO:0003861">
    <property type="term" value="F:3-isopropylmalate dehydratase activity"/>
    <property type="evidence" value="ECO:0007669"/>
    <property type="project" value="UniProtKB-EC"/>
</dbReference>
<dbReference type="InterPro" id="IPR018136">
    <property type="entry name" value="Aconitase_4Fe-4S_BS"/>
</dbReference>
<dbReference type="Pfam" id="PF00330">
    <property type="entry name" value="Aconitase"/>
    <property type="match status" value="1"/>
</dbReference>
<name>A0ABM8THU7_9BURK</name>
<dbReference type="InterPro" id="IPR004430">
    <property type="entry name" value="3-IsopropMal_deHydase_lsu"/>
</dbReference>
<evidence type="ECO:0000256" key="12">
    <source>
        <dbReference type="ARBA" id="ARBA00023014"/>
    </source>
</evidence>
<evidence type="ECO:0000256" key="10">
    <source>
        <dbReference type="ARBA" id="ARBA00022723"/>
    </source>
</evidence>
<evidence type="ECO:0000256" key="6">
    <source>
        <dbReference type="ARBA" id="ARBA00011998"/>
    </source>
</evidence>
<accession>A0ABM8THU7</accession>
<comment type="cofactor">
    <cofactor evidence="2">
        <name>[4Fe-4S] cluster</name>
        <dbReference type="ChEBI" id="CHEBI:49883"/>
    </cofactor>
</comment>
<evidence type="ECO:0000256" key="1">
    <source>
        <dbReference type="ARBA" id="ARBA00000491"/>
    </source>
</evidence>
<dbReference type="SUPFAM" id="SSF53732">
    <property type="entry name" value="Aconitase iron-sulfur domain"/>
    <property type="match status" value="1"/>
</dbReference>
<dbReference type="Gene3D" id="3.30.499.10">
    <property type="entry name" value="Aconitase, domain 3"/>
    <property type="match status" value="2"/>
</dbReference>
<reference evidence="16 17" key="1">
    <citation type="submission" date="2021-03" db="EMBL/GenBank/DDBJ databases">
        <authorList>
            <person name="Peeters C."/>
        </authorList>
    </citation>
    <scope>NUCLEOTIDE SEQUENCE [LARGE SCALE GENOMIC DNA]</scope>
    <source>
        <strain evidence="16 17">LMG 26411</strain>
    </source>
</reference>
<feature type="domain" description="Aconitase/3-isopropylmalate dehydratase large subunit alpha/beta/alpha" evidence="15">
    <location>
        <begin position="8"/>
        <end position="458"/>
    </location>
</feature>
<keyword evidence="17" id="KW-1185">Reference proteome</keyword>
<evidence type="ECO:0000256" key="2">
    <source>
        <dbReference type="ARBA" id="ARBA00001966"/>
    </source>
</evidence>
<dbReference type="RefSeq" id="WP_211954170.1">
    <property type="nucleotide sequence ID" value="NZ_CAJPVI010000017.1"/>
</dbReference>
<protein>
    <recommendedName>
        <fullName evidence="6">3-isopropylmalate dehydratase</fullName>
        <ecNumber evidence="6">4.2.1.33</ecNumber>
    </recommendedName>
</protein>
<evidence type="ECO:0000256" key="5">
    <source>
        <dbReference type="ARBA" id="ARBA00011271"/>
    </source>
</evidence>
<evidence type="ECO:0000313" key="17">
    <source>
        <dbReference type="Proteomes" id="UP000672657"/>
    </source>
</evidence>
<keyword evidence="11" id="KW-0408">Iron</keyword>
<keyword evidence="10" id="KW-0479">Metal-binding</keyword>
<evidence type="ECO:0000256" key="4">
    <source>
        <dbReference type="ARBA" id="ARBA00004729"/>
    </source>
</evidence>
<dbReference type="NCBIfam" id="NF004016">
    <property type="entry name" value="PRK05478.1"/>
    <property type="match status" value="1"/>
</dbReference>
<dbReference type="InterPro" id="IPR050067">
    <property type="entry name" value="IPM_dehydratase_rel_enz"/>
</dbReference>
<evidence type="ECO:0000256" key="13">
    <source>
        <dbReference type="ARBA" id="ARBA00023239"/>
    </source>
</evidence>
<keyword evidence="13 16" id="KW-0456">Lyase</keyword>
<dbReference type="NCBIfam" id="TIGR00170">
    <property type="entry name" value="leuC"/>
    <property type="match status" value="1"/>
</dbReference>
<keyword evidence="9" id="KW-0028">Amino-acid biosynthesis</keyword>
<organism evidence="16 17">
    <name type="scientific">Cupriavidus numazuensis</name>
    <dbReference type="NCBI Taxonomy" id="221992"/>
    <lineage>
        <taxon>Bacteria</taxon>
        <taxon>Pseudomonadati</taxon>
        <taxon>Pseudomonadota</taxon>
        <taxon>Betaproteobacteria</taxon>
        <taxon>Burkholderiales</taxon>
        <taxon>Burkholderiaceae</taxon>
        <taxon>Cupriavidus</taxon>
    </lineage>
</organism>
<evidence type="ECO:0000256" key="9">
    <source>
        <dbReference type="ARBA" id="ARBA00022605"/>
    </source>
</evidence>
<comment type="function">
    <text evidence="3">Catalyzes the isomerization between 2-isopropylmalate and 3-isopropylmalate, via the formation of 2-isopropylmaleate.</text>
</comment>
<gene>
    <name evidence="16" type="primary">leuC_3</name>
    <name evidence="16" type="ORF">LMG26411_03124</name>
</gene>
<evidence type="ECO:0000256" key="7">
    <source>
        <dbReference type="ARBA" id="ARBA00022430"/>
    </source>
</evidence>
<evidence type="ECO:0000313" key="16">
    <source>
        <dbReference type="EMBL" id="CAG2147324.1"/>
    </source>
</evidence>
<dbReference type="PRINTS" id="PR00415">
    <property type="entry name" value="ACONITASE"/>
</dbReference>
<evidence type="ECO:0000256" key="3">
    <source>
        <dbReference type="ARBA" id="ARBA00002695"/>
    </source>
</evidence>
<evidence type="ECO:0000256" key="11">
    <source>
        <dbReference type="ARBA" id="ARBA00023004"/>
    </source>
</evidence>
<dbReference type="NCBIfam" id="NF009116">
    <property type="entry name" value="PRK12466.1"/>
    <property type="match status" value="1"/>
</dbReference>
<sequence>MTPRTLFDKVWDAHVVRDLGDGWALLHIDRHLLHDLSGPPALRDVAARGLKLHDPSLVFSTPDHAVSSQPGRDGHTFALGGRLWEGLRAGSAMAGITMFDLGQPGQGIVHVMGPELGIVLPGLTVICGDSHTCTNGGLGAMAFGVGTSESTHALATQTLRQQKPKRMRIRCDGELAAGVTAKDLILHIIGRLGAAAGVGYAIEFAGSAIRALDVEARLTLCNLGVELGARFSMVAPDEKTIEWIRGRQYAPAGAQFEQAAACWRGLATDEDAVFDREEYFDAAAAVPTVTWGTSPEHAIPVDGAIPSVDDTADAAQREAIGAALDYMGLQPGTAIAGTPVDWVFIGSCANSRLSDLRAAAAVANGRRVAPGVTAWVVPGSENVKRAAEAEGLREVFETAGFQWREPGCSMCVAANGEQVPPGKRSVSTSNRNFVGRQGPGARTHLASPAMAAAAAVTGCITDVRSLA</sequence>
<proteinExistence type="predicted"/>
<comment type="pathway">
    <text evidence="4">Amino-acid biosynthesis; L-leucine biosynthesis; L-leucine from 3-methyl-2-oxobutanoate: step 2/4.</text>
</comment>
<dbReference type="InterPro" id="IPR001030">
    <property type="entry name" value="Acoase/IPM_deHydtase_lsu_aba"/>
</dbReference>
<dbReference type="InterPro" id="IPR036008">
    <property type="entry name" value="Aconitase_4Fe-4S_dom"/>
</dbReference>
<comment type="catalytic activity">
    <reaction evidence="1">
        <text>(2R,3S)-3-isopropylmalate = (2S)-2-isopropylmalate</text>
        <dbReference type="Rhea" id="RHEA:32287"/>
        <dbReference type="ChEBI" id="CHEBI:1178"/>
        <dbReference type="ChEBI" id="CHEBI:35121"/>
        <dbReference type="EC" id="4.2.1.33"/>
    </reaction>
</comment>
<keyword evidence="7" id="KW-0432">Leucine biosynthesis</keyword>
<comment type="caution">
    <text evidence="16">The sequence shown here is derived from an EMBL/GenBank/DDBJ whole genome shotgun (WGS) entry which is preliminary data.</text>
</comment>
<evidence type="ECO:0000256" key="8">
    <source>
        <dbReference type="ARBA" id="ARBA00022485"/>
    </source>
</evidence>
<dbReference type="Proteomes" id="UP000672657">
    <property type="component" value="Unassembled WGS sequence"/>
</dbReference>
<dbReference type="PANTHER" id="PTHR43822">
    <property type="entry name" value="HOMOACONITASE, MITOCHONDRIAL-RELATED"/>
    <property type="match status" value="1"/>
</dbReference>
<keyword evidence="8" id="KW-0004">4Fe-4S</keyword>
<dbReference type="PANTHER" id="PTHR43822:SF9">
    <property type="entry name" value="3-ISOPROPYLMALATE DEHYDRATASE"/>
    <property type="match status" value="1"/>
</dbReference>